<dbReference type="AlphaFoldDB" id="A0A094QLA8"/>
<proteinExistence type="predicted"/>
<accession>A0A094QLA8</accession>
<organism evidence="1">
    <name type="scientific">freshwater metagenome</name>
    <dbReference type="NCBI Taxonomy" id="449393"/>
    <lineage>
        <taxon>unclassified sequences</taxon>
        <taxon>metagenomes</taxon>
        <taxon>ecological metagenomes</taxon>
    </lineage>
</organism>
<comment type="caution">
    <text evidence="1">The sequence shown here is derived from an EMBL/GenBank/DDBJ whole genome shotgun (WGS) entry which is preliminary data.</text>
</comment>
<dbReference type="EMBL" id="JNSL01000119">
    <property type="protein sequence ID" value="KGA15271.1"/>
    <property type="molecule type" value="Genomic_DNA"/>
</dbReference>
<reference evidence="1" key="1">
    <citation type="submission" date="2014-06" db="EMBL/GenBank/DDBJ databases">
        <title>Key roles for freshwater Actinobacteria revealed by deep metagenomic sequencing.</title>
        <authorList>
            <person name="Ghai R."/>
            <person name="Mizuno C.M."/>
            <person name="Picazo A."/>
            <person name="Camacho A."/>
            <person name="Rodriguez-Valera F."/>
        </authorList>
    </citation>
    <scope>NUCLEOTIDE SEQUENCE</scope>
</reference>
<evidence type="ECO:0000313" key="1">
    <source>
        <dbReference type="EMBL" id="KGA15271.1"/>
    </source>
</evidence>
<gene>
    <name evidence="1" type="ORF">GM51_15300</name>
</gene>
<evidence type="ECO:0008006" key="2">
    <source>
        <dbReference type="Google" id="ProtNLM"/>
    </source>
</evidence>
<name>A0A094QLA8_9ZZZZ</name>
<dbReference type="GO" id="GO:0006355">
    <property type="term" value="P:regulation of DNA-templated transcription"/>
    <property type="evidence" value="ECO:0007669"/>
    <property type="project" value="InterPro"/>
</dbReference>
<dbReference type="InterPro" id="IPR010985">
    <property type="entry name" value="Ribbon_hlx_hlx"/>
</dbReference>
<dbReference type="Pfam" id="PF05534">
    <property type="entry name" value="HicB"/>
    <property type="match status" value="1"/>
</dbReference>
<protein>
    <recommendedName>
        <fullName evidence="2">Ribbon-helix-helix protein CopG domain-containing protein</fullName>
    </recommendedName>
</protein>
<dbReference type="SUPFAM" id="SSF47598">
    <property type="entry name" value="Ribbon-helix-helix"/>
    <property type="match status" value="1"/>
</dbReference>
<sequence length="68" mass="7583">MAMTLRISDDLDQKLTLHAERVGVSKQKFVIRAIEAQLERENQAAVAAAVFDKVLARDKELLDKLSSS</sequence>
<dbReference type="InterPro" id="IPR008651">
    <property type="entry name" value="Uncharacterised_HicB"/>
</dbReference>